<comment type="caution">
    <text evidence="3">The sequence shown here is derived from an EMBL/GenBank/DDBJ whole genome shotgun (WGS) entry which is preliminary data.</text>
</comment>
<dbReference type="InterPro" id="IPR029063">
    <property type="entry name" value="SAM-dependent_MTases_sf"/>
</dbReference>
<dbReference type="PANTHER" id="PTHR44068:SF11">
    <property type="entry name" value="GERANYL DIPHOSPHATE 2-C-METHYLTRANSFERASE"/>
    <property type="match status" value="1"/>
</dbReference>
<name>A0ABX3NQ52_9BACT</name>
<dbReference type="CDD" id="cd02440">
    <property type="entry name" value="AdoMet_MTases"/>
    <property type="match status" value="1"/>
</dbReference>
<keyword evidence="4" id="KW-1185">Reference proteome</keyword>
<evidence type="ECO:0000259" key="2">
    <source>
        <dbReference type="Pfam" id="PF08241"/>
    </source>
</evidence>
<keyword evidence="1" id="KW-0808">Transferase</keyword>
<dbReference type="Proteomes" id="UP000192277">
    <property type="component" value="Unassembled WGS sequence"/>
</dbReference>
<reference evidence="3 4" key="1">
    <citation type="submission" date="2016-04" db="EMBL/GenBank/DDBJ databases">
        <authorList>
            <person name="Chen L."/>
            <person name="Zhuang W."/>
            <person name="Wang G."/>
        </authorList>
    </citation>
    <scope>NUCLEOTIDE SEQUENCE [LARGE SCALE GENOMIC DNA]</scope>
    <source>
        <strain evidence="4">GR20</strain>
    </source>
</reference>
<dbReference type="Pfam" id="PF08241">
    <property type="entry name" value="Methyltransf_11"/>
    <property type="match status" value="1"/>
</dbReference>
<sequence>MQYRPYKGRGFTCNCCGKQYEKFAPRYPAAEDKQALDKHHVIAGYGEEELCPWCLSTSRERLVIGLLATQIPVAGKRILHLSPEPKVFAFLKQQQAVITSTDITPGFYQKIDKHIQYADATQLPFPDNAFDLVIGNHIMEHIPNDRLAMREIYRVLQPGGRAILQVPFSESISNTLEVPDINDPKQQSALFGQKDHVRIYALKDYLQRLRDAGFTVNYQLYGSFIAYFQYAIQPLEGFIHITK</sequence>
<dbReference type="InterPro" id="IPR050447">
    <property type="entry name" value="Erg6_SMT_methyltransf"/>
</dbReference>
<accession>A0ABX3NQ52</accession>
<dbReference type="SUPFAM" id="SSF53335">
    <property type="entry name" value="S-adenosyl-L-methionine-dependent methyltransferases"/>
    <property type="match status" value="1"/>
</dbReference>
<dbReference type="InterPro" id="IPR013216">
    <property type="entry name" value="Methyltransf_11"/>
</dbReference>
<protein>
    <recommendedName>
        <fullName evidence="2">Methyltransferase type 11 domain-containing protein</fullName>
    </recommendedName>
</protein>
<dbReference type="PANTHER" id="PTHR44068">
    <property type="entry name" value="ZGC:194242"/>
    <property type="match status" value="1"/>
</dbReference>
<feature type="domain" description="Methyltransferase type 11" evidence="2">
    <location>
        <begin position="89"/>
        <end position="163"/>
    </location>
</feature>
<dbReference type="Gene3D" id="3.40.50.150">
    <property type="entry name" value="Vaccinia Virus protein VP39"/>
    <property type="match status" value="1"/>
</dbReference>
<proteinExistence type="predicted"/>
<evidence type="ECO:0000256" key="1">
    <source>
        <dbReference type="ARBA" id="ARBA00022679"/>
    </source>
</evidence>
<evidence type="ECO:0000313" key="4">
    <source>
        <dbReference type="Proteomes" id="UP000192277"/>
    </source>
</evidence>
<evidence type="ECO:0000313" key="3">
    <source>
        <dbReference type="EMBL" id="OQP42591.1"/>
    </source>
</evidence>
<dbReference type="EMBL" id="LWBO01000044">
    <property type="protein sequence ID" value="OQP42591.1"/>
    <property type="molecule type" value="Genomic_DNA"/>
</dbReference>
<organism evidence="3 4">
    <name type="scientific">Niastella koreensis</name>
    <dbReference type="NCBI Taxonomy" id="354356"/>
    <lineage>
        <taxon>Bacteria</taxon>
        <taxon>Pseudomonadati</taxon>
        <taxon>Bacteroidota</taxon>
        <taxon>Chitinophagia</taxon>
        <taxon>Chitinophagales</taxon>
        <taxon>Chitinophagaceae</taxon>
        <taxon>Niastella</taxon>
    </lineage>
</organism>
<gene>
    <name evidence="3" type="ORF">A4D02_13580</name>
</gene>